<sequence length="176" mass="19196">MTTWRTVRETDLTAADHTALAGLLARAFPETDLRGRSWCSERPELRLVGTDDDGAPAAHLAVLRRFVRVGTAEVLVADTGLVAVDPSRQGTGLGLALLTEAARVLAGLGVPFGFLTTGHDREGFYSRGGWRRTPTQLTRTIERDESVQVWREASLHLPLGRGEFPSGEITRDGYEV</sequence>
<organism evidence="2 3">
    <name type="scientific">Serinibacter arcticus</name>
    <dbReference type="NCBI Taxonomy" id="1655435"/>
    <lineage>
        <taxon>Bacteria</taxon>
        <taxon>Bacillati</taxon>
        <taxon>Actinomycetota</taxon>
        <taxon>Actinomycetes</taxon>
        <taxon>Micrococcales</taxon>
        <taxon>Beutenbergiaceae</taxon>
        <taxon>Serinibacter</taxon>
    </lineage>
</organism>
<dbReference type="SUPFAM" id="SSF55729">
    <property type="entry name" value="Acyl-CoA N-acyltransferases (Nat)"/>
    <property type="match status" value="1"/>
</dbReference>
<comment type="caution">
    <text evidence="2">The sequence shown here is derived from an EMBL/GenBank/DDBJ whole genome shotgun (WGS) entry which is preliminary data.</text>
</comment>
<dbReference type="CDD" id="cd04301">
    <property type="entry name" value="NAT_SF"/>
    <property type="match status" value="1"/>
</dbReference>
<dbReference type="InterPro" id="IPR000182">
    <property type="entry name" value="GNAT_dom"/>
</dbReference>
<evidence type="ECO:0000313" key="3">
    <source>
        <dbReference type="Proteomes" id="UP000297318"/>
    </source>
</evidence>
<dbReference type="PROSITE" id="PS51186">
    <property type="entry name" value="GNAT"/>
    <property type="match status" value="1"/>
</dbReference>
<dbReference type="AlphaFoldDB" id="A0A4Z1E190"/>
<feature type="domain" description="N-acetyltransferase" evidence="1">
    <location>
        <begin position="7"/>
        <end position="160"/>
    </location>
</feature>
<dbReference type="EMBL" id="RHPJ01000002">
    <property type="protein sequence ID" value="TGO05694.1"/>
    <property type="molecule type" value="Genomic_DNA"/>
</dbReference>
<reference evidence="2 3" key="1">
    <citation type="submission" date="2018-11" db="EMBL/GenBank/DDBJ databases">
        <title>Complete genome sequencing of the Actinobacteria Serinibacter sp. K3-2.</title>
        <authorList>
            <person name="Rakitin A.L."/>
            <person name="Beletsky A.V."/>
            <person name="Mardanov A.V."/>
            <person name="Ravin N.V."/>
            <person name="Gromova A.S."/>
            <person name="Filippova S.N."/>
            <person name="Gal'Chenko V.F."/>
        </authorList>
    </citation>
    <scope>NUCLEOTIDE SEQUENCE [LARGE SCALE GENOMIC DNA]</scope>
    <source>
        <strain evidence="2 3">K3-2</strain>
    </source>
</reference>
<gene>
    <name evidence="2" type="ORF">SERN_1698</name>
</gene>
<name>A0A4Z1E190_9MICO</name>
<proteinExistence type="predicted"/>
<dbReference type="InterPro" id="IPR003484">
    <property type="entry name" value="NodA"/>
</dbReference>
<dbReference type="OrthoDB" id="3573574at2"/>
<protein>
    <submittedName>
        <fullName evidence="2">Nodulation protein A</fullName>
    </submittedName>
</protein>
<dbReference type="Proteomes" id="UP000297318">
    <property type="component" value="Unassembled WGS sequence"/>
</dbReference>
<dbReference type="GO" id="GO:0016747">
    <property type="term" value="F:acyltransferase activity, transferring groups other than amino-acyl groups"/>
    <property type="evidence" value="ECO:0007669"/>
    <property type="project" value="InterPro"/>
</dbReference>
<dbReference type="GO" id="GO:0005829">
    <property type="term" value="C:cytosol"/>
    <property type="evidence" value="ECO:0007669"/>
    <property type="project" value="InterPro"/>
</dbReference>
<dbReference type="InterPro" id="IPR016181">
    <property type="entry name" value="Acyl_CoA_acyltransferase"/>
</dbReference>
<dbReference type="Pfam" id="PF02474">
    <property type="entry name" value="NodA"/>
    <property type="match status" value="1"/>
</dbReference>
<keyword evidence="3" id="KW-1185">Reference proteome</keyword>
<dbReference type="Gene3D" id="3.40.630.30">
    <property type="match status" value="1"/>
</dbReference>
<evidence type="ECO:0000259" key="1">
    <source>
        <dbReference type="PROSITE" id="PS51186"/>
    </source>
</evidence>
<accession>A0A4Z1E190</accession>
<dbReference type="RefSeq" id="WP_135849655.1">
    <property type="nucleotide sequence ID" value="NZ_RHPJ01000002.1"/>
</dbReference>
<evidence type="ECO:0000313" key="2">
    <source>
        <dbReference type="EMBL" id="TGO05694.1"/>
    </source>
</evidence>